<gene>
    <name evidence="1" type="ORF">GCM10011415_36740</name>
</gene>
<comment type="caution">
    <text evidence="1">The sequence shown here is derived from an EMBL/GenBank/DDBJ whole genome shotgun (WGS) entry which is preliminary data.</text>
</comment>
<reference evidence="1" key="2">
    <citation type="submission" date="2020-09" db="EMBL/GenBank/DDBJ databases">
        <authorList>
            <person name="Sun Q."/>
            <person name="Zhou Y."/>
        </authorList>
    </citation>
    <scope>NUCLEOTIDE SEQUENCE</scope>
    <source>
        <strain evidence="1">CGMCC 1.15762</strain>
    </source>
</reference>
<accession>A0A8J2ZNB6</accession>
<keyword evidence="2" id="KW-1185">Reference proteome</keyword>
<evidence type="ECO:0000313" key="1">
    <source>
        <dbReference type="EMBL" id="GGG83473.1"/>
    </source>
</evidence>
<organism evidence="1 2">
    <name type="scientific">Salipiger pallidus</name>
    <dbReference type="NCBI Taxonomy" id="1775170"/>
    <lineage>
        <taxon>Bacteria</taxon>
        <taxon>Pseudomonadati</taxon>
        <taxon>Pseudomonadota</taxon>
        <taxon>Alphaproteobacteria</taxon>
        <taxon>Rhodobacterales</taxon>
        <taxon>Roseobacteraceae</taxon>
        <taxon>Salipiger</taxon>
    </lineage>
</organism>
<dbReference type="Proteomes" id="UP000617145">
    <property type="component" value="Unassembled WGS sequence"/>
</dbReference>
<name>A0A8J2ZNB6_9RHOB</name>
<protein>
    <submittedName>
        <fullName evidence="1">Uncharacterized protein</fullName>
    </submittedName>
</protein>
<reference evidence="1" key="1">
    <citation type="journal article" date="2014" name="Int. J. Syst. Evol. Microbiol.">
        <title>Complete genome sequence of Corynebacterium casei LMG S-19264T (=DSM 44701T), isolated from a smear-ripened cheese.</title>
        <authorList>
            <consortium name="US DOE Joint Genome Institute (JGI-PGF)"/>
            <person name="Walter F."/>
            <person name="Albersmeier A."/>
            <person name="Kalinowski J."/>
            <person name="Ruckert C."/>
        </authorList>
    </citation>
    <scope>NUCLEOTIDE SEQUENCE</scope>
    <source>
        <strain evidence="1">CGMCC 1.15762</strain>
    </source>
</reference>
<dbReference type="AlphaFoldDB" id="A0A8J2ZNB6"/>
<proteinExistence type="predicted"/>
<sequence>MNVSFWEVVPVGRVKPLCRRDNSLLEARPFFIRSVIGDVANMRDVQFEPENVVFGSCAHKATSRPDPGDAE</sequence>
<evidence type="ECO:0000313" key="2">
    <source>
        <dbReference type="Proteomes" id="UP000617145"/>
    </source>
</evidence>
<dbReference type="RefSeq" id="WP_188791746.1">
    <property type="nucleotide sequence ID" value="NZ_BMJV01000009.1"/>
</dbReference>
<dbReference type="EMBL" id="BMJV01000009">
    <property type="protein sequence ID" value="GGG83473.1"/>
    <property type="molecule type" value="Genomic_DNA"/>
</dbReference>